<reference evidence="1 2" key="1">
    <citation type="submission" date="2019-09" db="EMBL/GenBank/DDBJ databases">
        <authorList>
            <consortium name="Pathogen Informatics"/>
        </authorList>
    </citation>
    <scope>NUCLEOTIDE SEQUENCE [LARGE SCALE GENOMIC DNA]</scope>
    <source>
        <strain evidence="1 2">EuSCAPE_IL010</strain>
    </source>
</reference>
<dbReference type="EMBL" id="UJYZ02000077">
    <property type="protein sequence ID" value="VVK33450.1"/>
    <property type="molecule type" value="Genomic_DNA"/>
</dbReference>
<organism evidence="1 2">
    <name type="scientific">Klebsiella quasivariicola</name>
    <dbReference type="NCBI Taxonomy" id="2026240"/>
    <lineage>
        <taxon>Bacteria</taxon>
        <taxon>Pseudomonadati</taxon>
        <taxon>Pseudomonadota</taxon>
        <taxon>Gammaproteobacteria</taxon>
        <taxon>Enterobacterales</taxon>
        <taxon>Enterobacteriaceae</taxon>
        <taxon>Klebsiella/Raoultella group</taxon>
        <taxon>Klebsiella</taxon>
        <taxon>Klebsiella pneumoniae complex</taxon>
    </lineage>
</organism>
<protein>
    <submittedName>
        <fullName evidence="1">Uncharacterized protein</fullName>
    </submittedName>
</protein>
<comment type="caution">
    <text evidence="1">The sequence shown here is derived from an EMBL/GenBank/DDBJ whole genome shotgun (WGS) entry which is preliminary data.</text>
</comment>
<accession>A0ABY6X677</accession>
<name>A0ABY6X677_9ENTR</name>
<gene>
    <name evidence="1" type="ORF">SAMEA3538468_05707</name>
</gene>
<evidence type="ECO:0000313" key="1">
    <source>
        <dbReference type="EMBL" id="VVK33450.1"/>
    </source>
</evidence>
<keyword evidence="2" id="KW-1185">Reference proteome</keyword>
<sequence>MAKEYAEKAIEDMKKELIKSFKGNKFIKIK</sequence>
<dbReference type="Proteomes" id="UP000259400">
    <property type="component" value="Unassembled WGS sequence"/>
</dbReference>
<proteinExistence type="predicted"/>
<evidence type="ECO:0000313" key="2">
    <source>
        <dbReference type="Proteomes" id="UP000259400"/>
    </source>
</evidence>